<protein>
    <recommendedName>
        <fullName evidence="4">Excreted virulence factor EspC, type VII ESX diderm</fullName>
    </recommendedName>
</protein>
<evidence type="ECO:0000256" key="1">
    <source>
        <dbReference type="SAM" id="MobiDB-lite"/>
    </source>
</evidence>
<dbReference type="Proteomes" id="UP001597114">
    <property type="component" value="Unassembled WGS sequence"/>
</dbReference>
<feature type="region of interest" description="Disordered" evidence="1">
    <location>
        <begin position="88"/>
        <end position="133"/>
    </location>
</feature>
<reference evidence="3" key="1">
    <citation type="journal article" date="2019" name="Int. J. Syst. Evol. Microbiol.">
        <title>The Global Catalogue of Microorganisms (GCM) 10K type strain sequencing project: providing services to taxonomists for standard genome sequencing and annotation.</title>
        <authorList>
            <consortium name="The Broad Institute Genomics Platform"/>
            <consortium name="The Broad Institute Genome Sequencing Center for Infectious Disease"/>
            <person name="Wu L."/>
            <person name="Ma J."/>
        </authorList>
    </citation>
    <scope>NUCLEOTIDE SEQUENCE [LARGE SCALE GENOMIC DNA]</scope>
    <source>
        <strain evidence="3">CCM 7043</strain>
    </source>
</reference>
<evidence type="ECO:0000313" key="3">
    <source>
        <dbReference type="Proteomes" id="UP001597114"/>
    </source>
</evidence>
<dbReference type="RefSeq" id="WP_344723033.1">
    <property type="nucleotide sequence ID" value="NZ_BAAAUS010000017.1"/>
</dbReference>
<evidence type="ECO:0000313" key="2">
    <source>
        <dbReference type="EMBL" id="MFD1516184.1"/>
    </source>
</evidence>
<keyword evidence="3" id="KW-1185">Reference proteome</keyword>
<organism evidence="2 3">
    <name type="scientific">Pseudonocardia yunnanensis</name>
    <dbReference type="NCBI Taxonomy" id="58107"/>
    <lineage>
        <taxon>Bacteria</taxon>
        <taxon>Bacillati</taxon>
        <taxon>Actinomycetota</taxon>
        <taxon>Actinomycetes</taxon>
        <taxon>Pseudonocardiales</taxon>
        <taxon>Pseudonocardiaceae</taxon>
        <taxon>Pseudonocardia</taxon>
    </lineage>
</organism>
<proteinExistence type="predicted"/>
<sequence>MSRPVPLPGPADLVDVETLSRTARWWAELGDALADMGRRVGRLSEQIGHDWPDGRGLEWAERVVRLGQELGREAGSAAELGEAYARQAADPAGVGLPSPRTSGMRLGGTEAQRPDSERGMRIAQFPPEDPETG</sequence>
<name>A0ABW4EKN2_9PSEU</name>
<dbReference type="EMBL" id="JBHUCO010000002">
    <property type="protein sequence ID" value="MFD1516184.1"/>
    <property type="molecule type" value="Genomic_DNA"/>
</dbReference>
<accession>A0ABW4EKN2</accession>
<evidence type="ECO:0008006" key="4">
    <source>
        <dbReference type="Google" id="ProtNLM"/>
    </source>
</evidence>
<comment type="caution">
    <text evidence="2">The sequence shown here is derived from an EMBL/GenBank/DDBJ whole genome shotgun (WGS) entry which is preliminary data.</text>
</comment>
<gene>
    <name evidence="2" type="ORF">ACFSJD_01710</name>
</gene>